<evidence type="ECO:0000313" key="1">
    <source>
        <dbReference type="EMBL" id="EPB69607.1"/>
    </source>
</evidence>
<reference evidence="1 2" key="1">
    <citation type="submission" date="2013-05" db="EMBL/GenBank/DDBJ databases">
        <title>Draft genome of the parasitic nematode Anyclostoma ceylanicum.</title>
        <authorList>
            <person name="Mitreva M."/>
        </authorList>
    </citation>
    <scope>NUCLEOTIDE SEQUENCE [LARGE SCALE GENOMIC DNA]</scope>
</reference>
<organism evidence="1 2">
    <name type="scientific">Ancylostoma ceylanicum</name>
    <dbReference type="NCBI Taxonomy" id="53326"/>
    <lineage>
        <taxon>Eukaryota</taxon>
        <taxon>Metazoa</taxon>
        <taxon>Ecdysozoa</taxon>
        <taxon>Nematoda</taxon>
        <taxon>Chromadorea</taxon>
        <taxon>Rhabditida</taxon>
        <taxon>Rhabditina</taxon>
        <taxon>Rhabditomorpha</taxon>
        <taxon>Strongyloidea</taxon>
        <taxon>Ancylostomatidae</taxon>
        <taxon>Ancylostomatinae</taxon>
        <taxon>Ancylostoma</taxon>
    </lineage>
</organism>
<dbReference type="Gene3D" id="1.10.510.10">
    <property type="entry name" value="Transferase(Phosphotransferase) domain 1"/>
    <property type="match status" value="1"/>
</dbReference>
<dbReference type="AlphaFoldDB" id="A0A0D6LPM6"/>
<proteinExistence type="predicted"/>
<sequence>MFYIDSLKYYDKPNYAVLRGLLRDALDSNALSEYPYDWEANAVAQKPLHLTRSSITAGQVALDKTPKTQ</sequence>
<accession>A0A0D6LPM6</accession>
<dbReference type="Proteomes" id="UP000054495">
    <property type="component" value="Unassembled WGS sequence"/>
</dbReference>
<gene>
    <name evidence="1" type="ORF">ANCCEY_11299</name>
</gene>
<keyword evidence="2" id="KW-1185">Reference proteome</keyword>
<name>A0A0D6LPM6_9BILA</name>
<protein>
    <submittedName>
        <fullName evidence="1">Uncharacterized protein</fullName>
    </submittedName>
</protein>
<evidence type="ECO:0000313" key="2">
    <source>
        <dbReference type="Proteomes" id="UP000054495"/>
    </source>
</evidence>
<dbReference type="EMBL" id="KE125274">
    <property type="protein sequence ID" value="EPB69607.1"/>
    <property type="molecule type" value="Genomic_DNA"/>
</dbReference>